<dbReference type="PROSITE" id="PS00028">
    <property type="entry name" value="ZINC_FINGER_C2H2_1"/>
    <property type="match status" value="1"/>
</dbReference>
<dbReference type="WBParaSite" id="EN70_9071">
    <property type="protein sequence ID" value="EN70_9071"/>
    <property type="gene ID" value="EN70_9071"/>
</dbReference>
<reference evidence="5" key="2">
    <citation type="submission" date="2016-11" db="UniProtKB">
        <authorList>
            <consortium name="WormBaseParasite"/>
        </authorList>
    </citation>
    <scope>IDENTIFICATION</scope>
</reference>
<evidence type="ECO:0000259" key="3">
    <source>
        <dbReference type="PROSITE" id="PS00028"/>
    </source>
</evidence>
<evidence type="ECO:0000313" key="4">
    <source>
        <dbReference type="Proteomes" id="UP000095285"/>
    </source>
</evidence>
<dbReference type="SMART" id="SM00355">
    <property type="entry name" value="ZnF_C2H2"/>
    <property type="match status" value="2"/>
</dbReference>
<dbReference type="InterPro" id="IPR013087">
    <property type="entry name" value="Znf_C2H2_type"/>
</dbReference>
<evidence type="ECO:0000313" key="5">
    <source>
        <dbReference type="WBParaSite" id="EN70_9071"/>
    </source>
</evidence>
<feature type="region of interest" description="Disordered" evidence="1">
    <location>
        <begin position="77"/>
        <end position="101"/>
    </location>
</feature>
<keyword evidence="2" id="KW-0812">Transmembrane</keyword>
<organism evidence="4 5">
    <name type="scientific">Loa loa</name>
    <name type="common">Eye worm</name>
    <name type="synonym">Filaria loa</name>
    <dbReference type="NCBI Taxonomy" id="7209"/>
    <lineage>
        <taxon>Eukaryota</taxon>
        <taxon>Metazoa</taxon>
        <taxon>Ecdysozoa</taxon>
        <taxon>Nematoda</taxon>
        <taxon>Chromadorea</taxon>
        <taxon>Rhabditida</taxon>
        <taxon>Spirurina</taxon>
        <taxon>Spiruromorpha</taxon>
        <taxon>Filarioidea</taxon>
        <taxon>Onchocercidae</taxon>
        <taxon>Loa</taxon>
    </lineage>
</organism>
<dbReference type="Proteomes" id="UP000095285">
    <property type="component" value="Unassembled WGS sequence"/>
</dbReference>
<evidence type="ECO:0000256" key="1">
    <source>
        <dbReference type="SAM" id="MobiDB-lite"/>
    </source>
</evidence>
<protein>
    <submittedName>
        <fullName evidence="5">C2H2-type domain-containing protein</fullName>
    </submittedName>
</protein>
<dbReference type="AlphaFoldDB" id="A0A1I7W2X8"/>
<reference evidence="4" key="1">
    <citation type="submission" date="2012-04" db="EMBL/GenBank/DDBJ databases">
        <title>The Genome Sequence of Loa loa.</title>
        <authorList>
            <consortium name="The Broad Institute Genome Sequencing Platform"/>
            <consortium name="Broad Institute Genome Sequencing Center for Infectious Disease"/>
            <person name="Nutman T.B."/>
            <person name="Fink D.L."/>
            <person name="Russ C."/>
            <person name="Young S."/>
            <person name="Zeng Q."/>
            <person name="Gargeya S."/>
            <person name="Alvarado L."/>
            <person name="Berlin A."/>
            <person name="Chapman S.B."/>
            <person name="Chen Z."/>
            <person name="Freedman E."/>
            <person name="Gellesch M."/>
            <person name="Goldberg J."/>
            <person name="Griggs A."/>
            <person name="Gujja S."/>
            <person name="Heilman E.R."/>
            <person name="Heiman D."/>
            <person name="Howarth C."/>
            <person name="Mehta T."/>
            <person name="Neiman D."/>
            <person name="Pearson M."/>
            <person name="Roberts A."/>
            <person name="Saif S."/>
            <person name="Shea T."/>
            <person name="Shenoy N."/>
            <person name="Sisk P."/>
            <person name="Stolte C."/>
            <person name="Sykes S."/>
            <person name="White J."/>
            <person name="Yandava C."/>
            <person name="Haas B."/>
            <person name="Henn M.R."/>
            <person name="Nusbaum C."/>
            <person name="Birren B."/>
        </authorList>
    </citation>
    <scope>NUCLEOTIDE SEQUENCE [LARGE SCALE GENOMIC DNA]</scope>
</reference>
<proteinExistence type="predicted"/>
<keyword evidence="2" id="KW-0472">Membrane</keyword>
<evidence type="ECO:0000256" key="2">
    <source>
        <dbReference type="SAM" id="Phobius"/>
    </source>
</evidence>
<feature type="domain" description="C2H2-type" evidence="3">
    <location>
        <begin position="56"/>
        <end position="78"/>
    </location>
</feature>
<feature type="transmembrane region" description="Helical" evidence="2">
    <location>
        <begin position="12"/>
        <end position="33"/>
    </location>
</feature>
<keyword evidence="4" id="KW-1185">Reference proteome</keyword>
<keyword evidence="2" id="KW-1133">Transmembrane helix</keyword>
<name>A0A1I7W2X8_LOALO</name>
<accession>A0A1I7W2X8</accession>
<sequence>MTFNTNNPPVLIYANLYALCVVETMPLASFSLCKSSHSLNSPKPNSSTADVKKYKCPHINCNATIRGKTKHLEHVQKHNESSRRHCKQPGSGEEFRNHSSEFSSHKEVHQPKFKCERCDFSSNYRNSLARHKERYCKASREFRKFNKIFVISMKLI</sequence>
<dbReference type="Gene3D" id="3.30.160.60">
    <property type="entry name" value="Classic Zinc Finger"/>
    <property type="match status" value="1"/>
</dbReference>